<gene>
    <name evidence="2" type="ORF">GCM10010993_12170</name>
</gene>
<keyword evidence="1" id="KW-0472">Membrane</keyword>
<proteinExistence type="predicted"/>
<feature type="transmembrane region" description="Helical" evidence="1">
    <location>
        <begin position="317"/>
        <end position="337"/>
    </location>
</feature>
<feature type="transmembrane region" description="Helical" evidence="1">
    <location>
        <begin position="160"/>
        <end position="187"/>
    </location>
</feature>
<evidence type="ECO:0000313" key="2">
    <source>
        <dbReference type="EMBL" id="GGC34769.1"/>
    </source>
</evidence>
<organism evidence="2 3">
    <name type="scientific">Belliella aquatica</name>
    <dbReference type="NCBI Taxonomy" id="1323734"/>
    <lineage>
        <taxon>Bacteria</taxon>
        <taxon>Pseudomonadati</taxon>
        <taxon>Bacteroidota</taxon>
        <taxon>Cytophagia</taxon>
        <taxon>Cytophagales</taxon>
        <taxon>Cyclobacteriaceae</taxon>
        <taxon>Belliella</taxon>
    </lineage>
</organism>
<keyword evidence="1" id="KW-1133">Transmembrane helix</keyword>
<feature type="transmembrane region" description="Helical" evidence="1">
    <location>
        <begin position="223"/>
        <end position="242"/>
    </location>
</feature>
<feature type="transmembrane region" description="Helical" evidence="1">
    <location>
        <begin position="24"/>
        <end position="42"/>
    </location>
</feature>
<feature type="transmembrane region" description="Helical" evidence="1">
    <location>
        <begin position="375"/>
        <end position="392"/>
    </location>
</feature>
<keyword evidence="3" id="KW-1185">Reference proteome</keyword>
<feature type="transmembrane region" description="Helical" evidence="1">
    <location>
        <begin position="116"/>
        <end position="139"/>
    </location>
</feature>
<keyword evidence="1" id="KW-0812">Transmembrane</keyword>
<feature type="transmembrane region" description="Helical" evidence="1">
    <location>
        <begin position="193"/>
        <end position="214"/>
    </location>
</feature>
<name>A0ABQ1M713_9BACT</name>
<sequence length="403" mass="46565">MLCFGVSLIIYINAEKWGFPLKLGLMYAFLLRMILIISEPVLSDDFYRFIFDGQLIKNGINPYLYLPQEAFELLKVGDSEYWNQLLTQMNSSGYYSVYPPLHQLFFWLAALGGEHLSINILILRLAVLLFEILNCLLLIQILKQWNLPKVKVLLYAFNPLVILELTGNLHFEGMVLFGLLGMLYFLGKVNRASILWTWAVGVKLSPLMLGPILLKFFSGKSRLVFLLLSALVIVLLFIPLFFEGAYLNFWQSFRLYQSSFEFNGSIYYLLRWISGFWLDYNPIRTLGPVLSMLSLGLILWLSLGVKKANLPDLVQRIVWIYLIYLLFQTTVHPWYLIPAFGLGILVGDRIFLAWTALVFLSYHAYMGVIVAEQPVFLLIEYVLLFVLIIWSFKSNFVSKFKSS</sequence>
<comment type="caution">
    <text evidence="2">The sequence shown here is derived from an EMBL/GenBank/DDBJ whole genome shotgun (WGS) entry which is preliminary data.</text>
</comment>
<feature type="transmembrane region" description="Helical" evidence="1">
    <location>
        <begin position="285"/>
        <end position="305"/>
    </location>
</feature>
<dbReference type="Pfam" id="PF26314">
    <property type="entry name" value="MptA_B_family"/>
    <property type="match status" value="1"/>
</dbReference>
<dbReference type="Proteomes" id="UP000635885">
    <property type="component" value="Unassembled WGS sequence"/>
</dbReference>
<evidence type="ECO:0008006" key="4">
    <source>
        <dbReference type="Google" id="ProtNLM"/>
    </source>
</evidence>
<evidence type="ECO:0000313" key="3">
    <source>
        <dbReference type="Proteomes" id="UP000635885"/>
    </source>
</evidence>
<protein>
    <recommendedName>
        <fullName evidence="4">Mannosyltransferase</fullName>
    </recommendedName>
</protein>
<evidence type="ECO:0000256" key="1">
    <source>
        <dbReference type="SAM" id="Phobius"/>
    </source>
</evidence>
<dbReference type="EMBL" id="BMFD01000003">
    <property type="protein sequence ID" value="GGC34769.1"/>
    <property type="molecule type" value="Genomic_DNA"/>
</dbReference>
<feature type="transmembrane region" description="Helical" evidence="1">
    <location>
        <begin position="349"/>
        <end position="369"/>
    </location>
</feature>
<accession>A0ABQ1M713</accession>
<reference evidence="3" key="1">
    <citation type="journal article" date="2019" name="Int. J. Syst. Evol. Microbiol.">
        <title>The Global Catalogue of Microorganisms (GCM) 10K type strain sequencing project: providing services to taxonomists for standard genome sequencing and annotation.</title>
        <authorList>
            <consortium name="The Broad Institute Genomics Platform"/>
            <consortium name="The Broad Institute Genome Sequencing Center for Infectious Disease"/>
            <person name="Wu L."/>
            <person name="Ma J."/>
        </authorList>
    </citation>
    <scope>NUCLEOTIDE SEQUENCE [LARGE SCALE GENOMIC DNA]</scope>
    <source>
        <strain evidence="3">CGMCC 1.12479</strain>
    </source>
</reference>